<evidence type="ECO:0000313" key="2">
    <source>
        <dbReference type="EMBL" id="PRH82499.1"/>
    </source>
</evidence>
<evidence type="ECO:0008006" key="4">
    <source>
        <dbReference type="Google" id="ProtNLM"/>
    </source>
</evidence>
<gene>
    <name evidence="2" type="ORF">C6N40_06855</name>
</gene>
<keyword evidence="3" id="KW-1185">Reference proteome</keyword>
<keyword evidence="1" id="KW-0732">Signal</keyword>
<protein>
    <recommendedName>
        <fullName evidence="4">Lipoprotein</fullName>
    </recommendedName>
</protein>
<evidence type="ECO:0000256" key="1">
    <source>
        <dbReference type="SAM" id="SignalP"/>
    </source>
</evidence>
<organism evidence="2 3">
    <name type="scientific">Arenimonas caeni</name>
    <dbReference type="NCBI Taxonomy" id="2058085"/>
    <lineage>
        <taxon>Bacteria</taxon>
        <taxon>Pseudomonadati</taxon>
        <taxon>Pseudomonadota</taxon>
        <taxon>Gammaproteobacteria</taxon>
        <taxon>Lysobacterales</taxon>
        <taxon>Lysobacteraceae</taxon>
        <taxon>Arenimonas</taxon>
    </lineage>
</organism>
<dbReference type="AlphaFoldDB" id="A0A2P6M936"/>
<feature type="signal peptide" evidence="1">
    <location>
        <begin position="1"/>
        <end position="21"/>
    </location>
</feature>
<sequence>MNRILRTLVLSCLVLVLAACAAAGGQRSPRDQTLYHYVSAVRWSDFDAAYEFLEPQRRSGNPLTDAERERYRQFQVSGYEVKSAREPADGEYEQVVEIRVVNRNTQVEKLITDRQRWRWDADAKRWWLASGLPDLDAAR</sequence>
<accession>A0A2P6M936</accession>
<proteinExistence type="predicted"/>
<comment type="caution">
    <text evidence="2">The sequence shown here is derived from an EMBL/GenBank/DDBJ whole genome shotgun (WGS) entry which is preliminary data.</text>
</comment>
<name>A0A2P6M936_9GAMM</name>
<dbReference type="PROSITE" id="PS51257">
    <property type="entry name" value="PROKAR_LIPOPROTEIN"/>
    <property type="match status" value="1"/>
</dbReference>
<dbReference type="OrthoDB" id="6196416at2"/>
<dbReference type="Proteomes" id="UP000241736">
    <property type="component" value="Unassembled WGS sequence"/>
</dbReference>
<dbReference type="RefSeq" id="WP_106990272.1">
    <property type="nucleotide sequence ID" value="NZ_KZ679088.1"/>
</dbReference>
<reference evidence="2 3" key="1">
    <citation type="submission" date="2018-03" db="EMBL/GenBank/DDBJ databases">
        <title>Arenimonas caeni sp. nov., isolated from activated sludge.</title>
        <authorList>
            <person name="Liu H."/>
        </authorList>
    </citation>
    <scope>NUCLEOTIDE SEQUENCE [LARGE SCALE GENOMIC DNA]</scope>
    <source>
        <strain evidence="3">z29</strain>
    </source>
</reference>
<dbReference type="EMBL" id="PVLF01000007">
    <property type="protein sequence ID" value="PRH82499.1"/>
    <property type="molecule type" value="Genomic_DNA"/>
</dbReference>
<evidence type="ECO:0000313" key="3">
    <source>
        <dbReference type="Proteomes" id="UP000241736"/>
    </source>
</evidence>
<feature type="chain" id="PRO_5015151388" description="Lipoprotein" evidence="1">
    <location>
        <begin position="22"/>
        <end position="139"/>
    </location>
</feature>